<feature type="transmembrane region" description="Helical" evidence="3">
    <location>
        <begin position="572"/>
        <end position="592"/>
    </location>
</feature>
<dbReference type="InterPro" id="IPR001867">
    <property type="entry name" value="OmpR/PhoB-type_DNA-bd"/>
</dbReference>
<dbReference type="PROSITE" id="PS51755">
    <property type="entry name" value="OMPR_PHOB"/>
    <property type="match status" value="1"/>
</dbReference>
<dbReference type="InterPro" id="IPR027417">
    <property type="entry name" value="P-loop_NTPase"/>
</dbReference>
<dbReference type="InterPro" id="IPR011990">
    <property type="entry name" value="TPR-like_helical_dom_sf"/>
</dbReference>
<dbReference type="InterPro" id="IPR049052">
    <property type="entry name" value="nSTAND1"/>
</dbReference>
<evidence type="ECO:0000256" key="2">
    <source>
        <dbReference type="PROSITE-ProRule" id="PRU01091"/>
    </source>
</evidence>
<dbReference type="Gene3D" id="3.40.50.300">
    <property type="entry name" value="P-loop containing nucleotide triphosphate hydrolases"/>
    <property type="match status" value="1"/>
</dbReference>
<dbReference type="SUPFAM" id="SSF52540">
    <property type="entry name" value="P-loop containing nucleoside triphosphate hydrolases"/>
    <property type="match status" value="1"/>
</dbReference>
<evidence type="ECO:0000313" key="6">
    <source>
        <dbReference type="Proteomes" id="UP000321323"/>
    </source>
</evidence>
<reference evidence="5 6" key="1">
    <citation type="journal article" date="2019" name="Int. J. Syst. Evol. Microbiol.">
        <title>The Draft Whole-Genome Sequence of the Antibiotic Producer Empedobacter haloabium ATCC 31962 Provides Indications for Its Taxonomic Reclassification.</title>
        <authorList>
            <person name="Miess H."/>
            <person name="Arlt P."/>
            <person name="Apel A.K."/>
            <person name="Weber T."/>
            <person name="Nieselt K."/>
            <person name="Hanssen F."/>
            <person name="Czemmel S."/>
            <person name="Nahnsen S."/>
            <person name="Gross H."/>
        </authorList>
    </citation>
    <scope>NUCLEOTIDE SEQUENCE [LARGE SCALE GENOMIC DNA]</scope>
    <source>
        <strain evidence="5 6">ATCC 31962</strain>
    </source>
</reference>
<keyword evidence="3" id="KW-1133">Transmembrane helix</keyword>
<feature type="domain" description="OmpR/PhoB-type" evidence="4">
    <location>
        <begin position="3"/>
        <end position="101"/>
    </location>
</feature>
<feature type="DNA-binding region" description="OmpR/PhoB-type" evidence="2">
    <location>
        <begin position="3"/>
        <end position="101"/>
    </location>
</feature>
<gene>
    <name evidence="5" type="ORF">E7V67_015585</name>
</gene>
<protein>
    <submittedName>
        <fullName evidence="5">Winged helix-turn-helix domain-containing protein</fullName>
    </submittedName>
</protein>
<dbReference type="Pfam" id="PF20703">
    <property type="entry name" value="nSTAND1"/>
    <property type="match status" value="1"/>
</dbReference>
<keyword evidence="3" id="KW-0812">Transmembrane</keyword>
<dbReference type="PANTHER" id="PTHR47691:SF3">
    <property type="entry name" value="HTH-TYPE TRANSCRIPTIONAL REGULATOR RV0890C-RELATED"/>
    <property type="match status" value="1"/>
</dbReference>
<dbReference type="SUPFAM" id="SSF46894">
    <property type="entry name" value="C-terminal effector domain of the bipartite response regulators"/>
    <property type="match status" value="1"/>
</dbReference>
<dbReference type="PANTHER" id="PTHR47691">
    <property type="entry name" value="REGULATOR-RELATED"/>
    <property type="match status" value="1"/>
</dbReference>
<proteinExistence type="predicted"/>
<dbReference type="EMBL" id="CP136508">
    <property type="protein sequence ID" value="WUR11141.1"/>
    <property type="molecule type" value="Genomic_DNA"/>
</dbReference>
<name>A0ABZ1UEA2_9BURK</name>
<evidence type="ECO:0000313" key="5">
    <source>
        <dbReference type="EMBL" id="WUR11141.1"/>
    </source>
</evidence>
<dbReference type="Proteomes" id="UP000321323">
    <property type="component" value="Chromosome"/>
</dbReference>
<evidence type="ECO:0000256" key="1">
    <source>
        <dbReference type="ARBA" id="ARBA00023125"/>
    </source>
</evidence>
<evidence type="ECO:0000256" key="3">
    <source>
        <dbReference type="SAM" id="Phobius"/>
    </source>
</evidence>
<dbReference type="Pfam" id="PF00486">
    <property type="entry name" value="Trans_reg_C"/>
    <property type="match status" value="1"/>
</dbReference>
<keyword evidence="3" id="KW-0472">Membrane</keyword>
<organism evidence="5 6">
    <name type="scientific">[Empedobacter] haloabium</name>
    <dbReference type="NCBI Taxonomy" id="592317"/>
    <lineage>
        <taxon>Bacteria</taxon>
        <taxon>Pseudomonadati</taxon>
        <taxon>Pseudomonadota</taxon>
        <taxon>Betaproteobacteria</taxon>
        <taxon>Burkholderiales</taxon>
        <taxon>Oxalobacteraceae</taxon>
        <taxon>Telluria group</taxon>
        <taxon>Telluria group incertae sedis</taxon>
    </lineage>
</organism>
<dbReference type="Gene3D" id="1.10.10.10">
    <property type="entry name" value="Winged helix-like DNA-binding domain superfamily/Winged helix DNA-binding domain"/>
    <property type="match status" value="1"/>
</dbReference>
<keyword evidence="1 2" id="KW-0238">DNA-binding</keyword>
<dbReference type="SMART" id="SM00862">
    <property type="entry name" value="Trans_reg_C"/>
    <property type="match status" value="1"/>
</dbReference>
<dbReference type="InterPro" id="IPR036388">
    <property type="entry name" value="WH-like_DNA-bd_sf"/>
</dbReference>
<keyword evidence="6" id="KW-1185">Reference proteome</keyword>
<dbReference type="InterPro" id="IPR016032">
    <property type="entry name" value="Sig_transdc_resp-reg_C-effctor"/>
</dbReference>
<evidence type="ECO:0000259" key="4">
    <source>
        <dbReference type="PROSITE" id="PS51755"/>
    </source>
</evidence>
<dbReference type="SUPFAM" id="SSF48452">
    <property type="entry name" value="TPR-like"/>
    <property type="match status" value="1"/>
</dbReference>
<accession>A0ABZ1UEA2</accession>
<sequence>MDGRGFRFGDWQVDVGGNALSHGDARATLEPRAMDVLRYLCRHPGAVIPAEELLQKCWGTAELGDNPVHKAIAQLRRALGDSSTEPRYIETVRKRGYRAIAPVVEAADHAETWHGGSPFRGLEAFQESHAAIFFGRVQATHRLREVVLAQAAGGCPMALVLGPSGSGKTSLVRAGLLPALADAGPVAVTSTLHMDCADLGGSDLFGALAAVLLDAESDGKPCFDGSSADALGRRLREAPADVAARLGAGAPIRTAVFIDRLEAIFRAPATSDGDRACFVAVLEQLARAGVLVVLACRNDFYPALIALPELMALKSRGGHFDVEPPGGAEIAQMVRQPARAAQLTFEHDAATGASLDDVLCDAARASPDALPLLQYCLDELYRQRGDDGTLRFDVFRQLGGIEGALGVRAEQVVAKLPAQQQAALPHVLSLLINIGDEQSAVTARRTPWAALDSEAKRELVRALVEARLFVSELTGDVPTFGVAHEALLRRWPRVVEWIERHRQALQIRTRVAAQAERWAAAGRPRDLLLPEGTQANQARGLLEIADLALSSQEKDYVDASLRRARLGSRIRFAAMAIIGLLAVLAAVLGLTARSAQQEAEQRRADAESLMSFMLGDFVDKLRPLGRLDLLDDVSAKALTYLSGAATDSSTSSANAQRVKTLQLIAEVGTAQGRHAAASDALRAAEQILQRQLAAGHDELPLLKAAGANAFWLGKLSFDRGEWSRAEQYMLRYRDFSARIVNAMPNDLDGWMELSYAHNSYGSALLRQDKLPAAAAAFAHSVELKQRVLSRQPERPGIAVDLANAISWLASTKVKLGQLREAMRLFQQEEALLIGAHNKEPTNAVWAQKLSSSIWRKADLLQAFGDASAGAAYERAAQLILQPIQRDPTNKLWQRHAASIRLRQLAEAGDTDSAAALAVHQHLQQLRDQSPDAREVQHLLAKASEQLARSYLRKGNASLASITLQQAVEIYQQLRSGALDRSVDASYARTLLLTAEIQLAQGSQDAKQTCRAAIEALDPARRGSDYLTLVPLVEASLCAGEAKAALDIMARLESMGYRDARYLKNISKYKSEKGNT</sequence>
<dbReference type="Gene3D" id="1.25.40.10">
    <property type="entry name" value="Tetratricopeptide repeat domain"/>
    <property type="match status" value="1"/>
</dbReference>
<dbReference type="CDD" id="cd00383">
    <property type="entry name" value="trans_reg_C"/>
    <property type="match status" value="1"/>
</dbReference>